<dbReference type="AlphaFoldDB" id="A0AAV0KUI2"/>
<sequence>QTETSHSLLRQKFVQFKSNSKLNFPFPWPTTGEETGQRAAIPATTINKPGRRSARQLCSTTGMLK</sequence>
<comment type="caution">
    <text evidence="1">The sequence shown here is derived from an EMBL/GenBank/DDBJ whole genome shotgun (WGS) entry which is preliminary data.</text>
</comment>
<keyword evidence="2" id="KW-1185">Reference proteome</keyword>
<accession>A0AAV0KUI2</accession>
<organism evidence="1 2">
    <name type="scientific">Linum tenue</name>
    <dbReference type="NCBI Taxonomy" id="586396"/>
    <lineage>
        <taxon>Eukaryota</taxon>
        <taxon>Viridiplantae</taxon>
        <taxon>Streptophyta</taxon>
        <taxon>Embryophyta</taxon>
        <taxon>Tracheophyta</taxon>
        <taxon>Spermatophyta</taxon>
        <taxon>Magnoliopsida</taxon>
        <taxon>eudicotyledons</taxon>
        <taxon>Gunneridae</taxon>
        <taxon>Pentapetalae</taxon>
        <taxon>rosids</taxon>
        <taxon>fabids</taxon>
        <taxon>Malpighiales</taxon>
        <taxon>Linaceae</taxon>
        <taxon>Linum</taxon>
    </lineage>
</organism>
<dbReference type="EMBL" id="CAMGYJ010000005">
    <property type="protein sequence ID" value="CAI0425164.1"/>
    <property type="molecule type" value="Genomic_DNA"/>
</dbReference>
<feature type="non-terminal residue" evidence="1">
    <location>
        <position position="1"/>
    </location>
</feature>
<proteinExistence type="predicted"/>
<dbReference type="Proteomes" id="UP001154282">
    <property type="component" value="Unassembled WGS sequence"/>
</dbReference>
<gene>
    <name evidence="1" type="ORF">LITE_LOCUS20262</name>
</gene>
<protein>
    <submittedName>
        <fullName evidence="1">Uncharacterized protein</fullName>
    </submittedName>
</protein>
<reference evidence="1" key="1">
    <citation type="submission" date="2022-08" db="EMBL/GenBank/DDBJ databases">
        <authorList>
            <person name="Gutierrez-Valencia J."/>
        </authorList>
    </citation>
    <scope>NUCLEOTIDE SEQUENCE</scope>
</reference>
<name>A0AAV0KUI2_9ROSI</name>
<evidence type="ECO:0000313" key="1">
    <source>
        <dbReference type="EMBL" id="CAI0425164.1"/>
    </source>
</evidence>
<evidence type="ECO:0000313" key="2">
    <source>
        <dbReference type="Proteomes" id="UP001154282"/>
    </source>
</evidence>